<feature type="domain" description="Endonuclease/exonuclease/phosphatase" evidence="1">
    <location>
        <begin position="4"/>
        <end position="204"/>
    </location>
</feature>
<dbReference type="Pfam" id="PF03372">
    <property type="entry name" value="Exo_endo_phos"/>
    <property type="match status" value="1"/>
</dbReference>
<dbReference type="GO" id="GO:0007508">
    <property type="term" value="P:larval heart development"/>
    <property type="evidence" value="ECO:0007669"/>
    <property type="project" value="TreeGrafter"/>
</dbReference>
<dbReference type="GO" id="GO:0031012">
    <property type="term" value="C:extracellular matrix"/>
    <property type="evidence" value="ECO:0007669"/>
    <property type="project" value="TreeGrafter"/>
</dbReference>
<dbReference type="PANTHER" id="PTHR33395:SF22">
    <property type="entry name" value="REVERSE TRANSCRIPTASE DOMAIN-CONTAINING PROTEIN"/>
    <property type="match status" value="1"/>
</dbReference>
<gene>
    <name evidence="2" type="ORF">FSP39_013787</name>
</gene>
<dbReference type="PANTHER" id="PTHR33395">
    <property type="entry name" value="TRANSCRIPTASE, PUTATIVE-RELATED-RELATED"/>
    <property type="match status" value="1"/>
</dbReference>
<protein>
    <recommendedName>
        <fullName evidence="1">Endonuclease/exonuclease/phosphatase domain-containing protein</fullName>
    </recommendedName>
</protein>
<dbReference type="Gene3D" id="3.60.10.10">
    <property type="entry name" value="Endonuclease/exonuclease/phosphatase"/>
    <property type="match status" value="1"/>
</dbReference>
<organism evidence="2 3">
    <name type="scientific">Pinctada imbricata</name>
    <name type="common">Atlantic pearl-oyster</name>
    <name type="synonym">Pinctada martensii</name>
    <dbReference type="NCBI Taxonomy" id="66713"/>
    <lineage>
        <taxon>Eukaryota</taxon>
        <taxon>Metazoa</taxon>
        <taxon>Spiralia</taxon>
        <taxon>Lophotrochozoa</taxon>
        <taxon>Mollusca</taxon>
        <taxon>Bivalvia</taxon>
        <taxon>Autobranchia</taxon>
        <taxon>Pteriomorphia</taxon>
        <taxon>Pterioida</taxon>
        <taxon>Pterioidea</taxon>
        <taxon>Pteriidae</taxon>
        <taxon>Pinctada</taxon>
    </lineage>
</organism>
<accession>A0AA88Y4I2</accession>
<dbReference type="GO" id="GO:0061343">
    <property type="term" value="P:cell adhesion involved in heart morphogenesis"/>
    <property type="evidence" value="ECO:0007669"/>
    <property type="project" value="TreeGrafter"/>
</dbReference>
<comment type="caution">
    <text evidence="2">The sequence shown here is derived from an EMBL/GenBank/DDBJ whole genome shotgun (WGS) entry which is preliminary data.</text>
</comment>
<name>A0AA88Y4I2_PINIB</name>
<dbReference type="Proteomes" id="UP001186944">
    <property type="component" value="Unassembled WGS sequence"/>
</dbReference>
<dbReference type="GO" id="GO:0003824">
    <property type="term" value="F:catalytic activity"/>
    <property type="evidence" value="ECO:0007669"/>
    <property type="project" value="InterPro"/>
</dbReference>
<evidence type="ECO:0000313" key="3">
    <source>
        <dbReference type="Proteomes" id="UP001186944"/>
    </source>
</evidence>
<keyword evidence="3" id="KW-1185">Reference proteome</keyword>
<dbReference type="EMBL" id="VSWD01000007">
    <property type="protein sequence ID" value="KAK3097847.1"/>
    <property type="molecule type" value="Genomic_DNA"/>
</dbReference>
<evidence type="ECO:0000313" key="2">
    <source>
        <dbReference type="EMBL" id="KAK3097847.1"/>
    </source>
</evidence>
<proteinExistence type="predicted"/>
<dbReference type="InterPro" id="IPR036691">
    <property type="entry name" value="Endo/exonu/phosph_ase_sf"/>
</dbReference>
<reference evidence="2" key="1">
    <citation type="submission" date="2019-08" db="EMBL/GenBank/DDBJ databases">
        <title>The improved chromosome-level genome for the pearl oyster Pinctada fucata martensii using PacBio sequencing and Hi-C.</title>
        <authorList>
            <person name="Zheng Z."/>
        </authorList>
    </citation>
    <scope>NUCLEOTIDE SEQUENCE</scope>
    <source>
        <strain evidence="2">ZZ-2019</strain>
        <tissue evidence="2">Adductor muscle</tissue>
    </source>
</reference>
<dbReference type="AlphaFoldDB" id="A0AA88Y4I2"/>
<evidence type="ECO:0000259" key="1">
    <source>
        <dbReference type="Pfam" id="PF03372"/>
    </source>
</evidence>
<sequence>MRAKKESLWSLLEETSPDIILASETWLHPGIHDREVLPENYRFISHRDRPNDAHGGVAIIAHRELEGVEINLATETEFAAATFTCKHNKKPLVTAVLYRPPSSNDQYMNSLCAAITDLSNKFPGSVVWISGDANLPDIEWDTMSITGNRNSAPINTAFLTTVLDIGSEQVVNFPTRRNNLLDIFLTNRPSLINKCSPLPGLSDHDVVLIDSNITPARQKPPSRIVHLWKKVDIKVMESDLSHQLESSFSGYSTNTPVDTLWTSFKTTCLNSIQKHVPTKLTSTRYSQPWSNRNIRKLSTNLEERKELLKDSKVQETKKIGIIIKRNRRNQIKNASQHITLTSVIW</sequence>
<dbReference type="InterPro" id="IPR005135">
    <property type="entry name" value="Endo/exonuclease/phosphatase"/>
</dbReference>
<dbReference type="SUPFAM" id="SSF56219">
    <property type="entry name" value="DNase I-like"/>
    <property type="match status" value="1"/>
</dbReference>